<proteinExistence type="inferred from homology"/>
<keyword evidence="2" id="KW-0175">Coiled coil</keyword>
<dbReference type="Gene3D" id="1.20.58.530">
    <property type="match status" value="1"/>
</dbReference>
<reference evidence="5 6" key="1">
    <citation type="submission" date="2019-09" db="EMBL/GenBank/DDBJ databases">
        <title>Bird 10,000 Genomes (B10K) Project - Family phase.</title>
        <authorList>
            <person name="Zhang G."/>
        </authorList>
    </citation>
    <scope>NUCLEOTIDE SEQUENCE [LARGE SCALE GENOMIC DNA]</scope>
    <source>
        <strain evidence="5">B10K-DU-012-45</strain>
    </source>
</reference>
<dbReference type="SMART" id="SM00015">
    <property type="entry name" value="IQ"/>
    <property type="match status" value="1"/>
</dbReference>
<comment type="caution">
    <text evidence="1">Lacks conserved residue(s) required for the propagation of feature annotation.</text>
</comment>
<feature type="domain" description="Myosin motor" evidence="4">
    <location>
        <begin position="1"/>
        <end position="602"/>
    </location>
</feature>
<feature type="compositionally biased region" description="Polar residues" evidence="3">
    <location>
        <begin position="1443"/>
        <end position="1452"/>
    </location>
</feature>
<keyword evidence="1" id="KW-0009">Actin-binding</keyword>
<comment type="caution">
    <text evidence="5">The sequence shown here is derived from an EMBL/GenBank/DDBJ whole genome shotgun (WGS) entry which is preliminary data.</text>
</comment>
<feature type="compositionally biased region" description="Basic and acidic residues" evidence="3">
    <location>
        <begin position="1453"/>
        <end position="1462"/>
    </location>
</feature>
<dbReference type="GO" id="GO:0005737">
    <property type="term" value="C:cytoplasm"/>
    <property type="evidence" value="ECO:0007669"/>
    <property type="project" value="TreeGrafter"/>
</dbReference>
<evidence type="ECO:0000259" key="4">
    <source>
        <dbReference type="PROSITE" id="PS51456"/>
    </source>
</evidence>
<dbReference type="GO" id="GO:0003774">
    <property type="term" value="F:cytoskeletal motor activity"/>
    <property type="evidence" value="ECO:0007669"/>
    <property type="project" value="InterPro"/>
</dbReference>
<dbReference type="Gene3D" id="1.20.120.720">
    <property type="entry name" value="Myosin VI head, motor domain, U50 subdomain"/>
    <property type="match status" value="1"/>
</dbReference>
<gene>
    <name evidence="5" type="primary">Myo18a</name>
    <name evidence="5" type="ORF">PELURI_R14917</name>
</gene>
<evidence type="ECO:0000256" key="2">
    <source>
        <dbReference type="SAM" id="Coils"/>
    </source>
</evidence>
<organism evidence="5 6">
    <name type="scientific">Pelecanoides urinatrix</name>
    <name type="common">Common diving petrel</name>
    <name type="synonym">Procellaria urinatrix</name>
    <dbReference type="NCBI Taxonomy" id="37079"/>
    <lineage>
        <taxon>Eukaryota</taxon>
        <taxon>Metazoa</taxon>
        <taxon>Chordata</taxon>
        <taxon>Craniata</taxon>
        <taxon>Vertebrata</taxon>
        <taxon>Euteleostomi</taxon>
        <taxon>Archelosauria</taxon>
        <taxon>Archosauria</taxon>
        <taxon>Dinosauria</taxon>
        <taxon>Saurischia</taxon>
        <taxon>Theropoda</taxon>
        <taxon>Coelurosauria</taxon>
        <taxon>Aves</taxon>
        <taxon>Neognathae</taxon>
        <taxon>Neoaves</taxon>
        <taxon>Aequornithes</taxon>
        <taxon>Procellariiformes</taxon>
        <taxon>Procellariidae</taxon>
        <taxon>Pelecanoides</taxon>
    </lineage>
</organism>
<feature type="region of interest" description="Disordered" evidence="3">
    <location>
        <begin position="873"/>
        <end position="911"/>
    </location>
</feature>
<dbReference type="Gene3D" id="4.10.270.10">
    <property type="entry name" value="Myosin, subunit A"/>
    <property type="match status" value="1"/>
</dbReference>
<keyword evidence="6" id="KW-1185">Reference proteome</keyword>
<dbReference type="InterPro" id="IPR001609">
    <property type="entry name" value="Myosin_head_motor_dom-like"/>
</dbReference>
<feature type="region of interest" description="Disordered" evidence="3">
    <location>
        <begin position="631"/>
        <end position="659"/>
    </location>
</feature>
<feature type="region of interest" description="Disordered" evidence="3">
    <location>
        <begin position="83"/>
        <end position="131"/>
    </location>
</feature>
<dbReference type="PROSITE" id="PS50096">
    <property type="entry name" value="IQ"/>
    <property type="match status" value="1"/>
</dbReference>
<sequence>QPEEKQKATQQFNKLQAAMKVMGISSDEQKAFWLVLGAIYHLGAAGATKAGRKQFARHEWAQKAAYLLGCSLEELSSSIFKHQPKGTLQRSTSFRQGPDEPPLGDGGTGRVRDGGDSGWPRGTPGWGRSGLPWPGPKLTALECLEGMAAGLYSELFTLLISLLNRALKSSQHSVCSVTVVDTPGAQNPELAGQSRGATFEELCHNYTQERLQLLFHQRTFARELERYKEENIELALADAEPGSSGSVAAVDQPSHQALVRSLARTDEARGLLWLLEEEALQPGGNEDTLLERLFSYYGPQEGGKKGQGGPSTAGPCVAEAPVPCPSVPCLPTGHNPLLPSDKPRHFLLGHSSGTNWVEYDATGWLNHVKHNPAAQNASVLLQESQKKVISSLFAGRGGSALVLSGSVAGLEGGSQLALRRATSMRKTFTTGVAAVKKKSLCIQIKLQVDALIDSIKKSKLHFVHCFLPKAAGGGGDPRALPCRRVSGSELELPAEHCEAGLMQLDVPLLRAQLRGSRLLDALRMYRQGYPDHMVFAEFRRRFDVLAPHLTKKHGRNYIVVDEKRAVEELLESLELEKSSYHMGLSRVFFRAGSLARLEEQRDAQTSRNITLFQAACRGFLARQQFKKRKRVGESPCPALGKGERPPPRGAPTLPTQRWGGLGGVQRPARLLPANLFPLRLSPPSPPALLQEEIQQLKSKLEKVEKERNELRLNSDRLESRITELTSELTDERNTGESASQLLDAETAERLRAEKEMKDLQAKYDALKKQMESMEMEVMEARLIRAAELNGELDDDDSGGEWRLKYERAVREIDFTKKRLQQELEDKLEVEQQGKRQLERRLTDLQADSEESQRALQQLKKKCQRLAAELQDTKLHLEGQQGRNHDLEKKQRRFDSELSQAHEEAQRERLQREKLSREKDVLVAEVFGLKQLLEVSGPWSLPCPPSQRTPQAHSDPLFSQDKDSDIVGLTQKAEALEAELQDISSQESKDEASLAKVKKQLRDLEAKVKDQEEELDEQAGTIQMLEQAKLRLEMEMERLRQTHAKEVESRDEEVEEIRQSCQKKLKQMEVQLEEEYEDKQKVLREKRELESKLSAVSEQANQRDFETEKRLRRDLKRTKALLADAQIMLDHLKNNAPSKREIAQLKNQLEESEFTCAAAVKARKSMEVEIEDLHLQIDDLAKAKAALEEQLSRLQREKNEVQSRLEEDQEDMNELMKKHKAAVAQASRDLAQMNDLQAQLEEVSKEKQELQEKLQGLQSQLEFLEQSMVDKSLVSRQEAKIRELESRLEFERTQVKRLESLATRLKENMEKLTEERDQRAAAENREKEQNKRLQRQLRDVKEEMGELAKKEAEASRKKHELEMDLESLEAANQSLQSDLKLAFKRIGDLQAAIEDEMESDSNEDLINSLQDMVAKYQKRKSKLDGDSDVDSELEERVDGVKSWLSKNKGSSKALSDDGSLKGS</sequence>
<dbReference type="GO" id="GO:0016460">
    <property type="term" value="C:myosin II complex"/>
    <property type="evidence" value="ECO:0007669"/>
    <property type="project" value="TreeGrafter"/>
</dbReference>
<evidence type="ECO:0000256" key="1">
    <source>
        <dbReference type="PROSITE-ProRule" id="PRU00782"/>
    </source>
</evidence>
<dbReference type="GO" id="GO:0005524">
    <property type="term" value="F:ATP binding"/>
    <property type="evidence" value="ECO:0007669"/>
    <property type="project" value="InterPro"/>
</dbReference>
<dbReference type="Pfam" id="PF00612">
    <property type="entry name" value="IQ"/>
    <property type="match status" value="1"/>
</dbReference>
<dbReference type="Gene3D" id="1.20.5.1160">
    <property type="entry name" value="Vasodilator-stimulated phosphoprotein"/>
    <property type="match status" value="1"/>
</dbReference>
<dbReference type="SUPFAM" id="SSF52540">
    <property type="entry name" value="P-loop containing nucleoside triphosphate hydrolases"/>
    <property type="match status" value="1"/>
</dbReference>
<feature type="region of interest" description="Disordered" evidence="3">
    <location>
        <begin position="1415"/>
        <end position="1462"/>
    </location>
</feature>
<feature type="compositionally biased region" description="Polar residues" evidence="3">
    <location>
        <begin position="86"/>
        <end position="95"/>
    </location>
</feature>
<dbReference type="PROSITE" id="PS51456">
    <property type="entry name" value="MYOSIN_MOTOR"/>
    <property type="match status" value="1"/>
</dbReference>
<dbReference type="PANTHER" id="PTHR45615:SF13">
    <property type="entry name" value="UNCONVENTIONAL MYOSIN-XVIIIA"/>
    <property type="match status" value="1"/>
</dbReference>
<dbReference type="SMART" id="SM00242">
    <property type="entry name" value="MYSc"/>
    <property type="match status" value="1"/>
</dbReference>
<name>A0A7L3BSC4_PELUR</name>
<dbReference type="Pfam" id="PF00063">
    <property type="entry name" value="Myosin_head"/>
    <property type="match status" value="2"/>
</dbReference>
<dbReference type="GO" id="GO:0051015">
    <property type="term" value="F:actin filament binding"/>
    <property type="evidence" value="ECO:0007669"/>
    <property type="project" value="TreeGrafter"/>
</dbReference>
<dbReference type="Proteomes" id="UP000555367">
    <property type="component" value="Unassembled WGS sequence"/>
</dbReference>
<keyword evidence="1" id="KW-0518">Myosin</keyword>
<dbReference type="OrthoDB" id="2505895at2759"/>
<feature type="non-terminal residue" evidence="5">
    <location>
        <position position="1"/>
    </location>
</feature>
<comment type="similarity">
    <text evidence="1">Belongs to the TRAFAC class myosin-kinesin ATPase superfamily. Myosin family.</text>
</comment>
<feature type="region of interest" description="Disordered" evidence="3">
    <location>
        <begin position="940"/>
        <end position="961"/>
    </location>
</feature>
<evidence type="ECO:0000313" key="6">
    <source>
        <dbReference type="Proteomes" id="UP000555367"/>
    </source>
</evidence>
<dbReference type="Gene3D" id="3.30.70.1590">
    <property type="match status" value="1"/>
</dbReference>
<dbReference type="GO" id="GO:0031032">
    <property type="term" value="P:actomyosin structure organization"/>
    <property type="evidence" value="ECO:0007669"/>
    <property type="project" value="TreeGrafter"/>
</dbReference>
<feature type="region of interest" description="Disordered" evidence="3">
    <location>
        <begin position="1308"/>
        <end position="1336"/>
    </location>
</feature>
<dbReference type="FunFam" id="1.20.5.1160:FF:000006">
    <property type="entry name" value="Myosin-XVIIIa isoform a"/>
    <property type="match status" value="1"/>
</dbReference>
<dbReference type="InterPro" id="IPR000048">
    <property type="entry name" value="IQ_motif_EF-hand-BS"/>
</dbReference>
<dbReference type="InterPro" id="IPR027417">
    <property type="entry name" value="P-loop_NTPase"/>
</dbReference>
<dbReference type="GO" id="GO:0032982">
    <property type="term" value="C:myosin filament"/>
    <property type="evidence" value="ECO:0007669"/>
    <property type="project" value="TreeGrafter"/>
</dbReference>
<keyword evidence="1" id="KW-0505">Motor protein</keyword>
<accession>A0A7L3BSC4</accession>
<dbReference type="EMBL" id="VZTQ01002942">
    <property type="protein sequence ID" value="NXT33388.1"/>
    <property type="molecule type" value="Genomic_DNA"/>
</dbReference>
<evidence type="ECO:0000313" key="5">
    <source>
        <dbReference type="EMBL" id="NXT33388.1"/>
    </source>
</evidence>
<protein>
    <submittedName>
        <fullName evidence="5">MY18A protein</fullName>
    </submittedName>
</protein>
<dbReference type="PANTHER" id="PTHR45615">
    <property type="entry name" value="MYOSIN HEAVY CHAIN, NON-MUSCLE"/>
    <property type="match status" value="1"/>
</dbReference>
<feature type="non-terminal residue" evidence="5">
    <location>
        <position position="1462"/>
    </location>
</feature>
<evidence type="ECO:0000256" key="3">
    <source>
        <dbReference type="SAM" id="MobiDB-lite"/>
    </source>
</evidence>
<feature type="coiled-coil region" evidence="2">
    <location>
        <begin position="965"/>
        <end position="1134"/>
    </location>
</feature>